<dbReference type="PANTHER" id="PTHR35007:SF4">
    <property type="entry name" value="CONSERVED TRANSMEMBRANE PROTEIN-RELATED"/>
    <property type="match status" value="1"/>
</dbReference>
<dbReference type="PANTHER" id="PTHR35007">
    <property type="entry name" value="INTEGRAL MEMBRANE PROTEIN-RELATED"/>
    <property type="match status" value="1"/>
</dbReference>
<evidence type="ECO:0000256" key="3">
    <source>
        <dbReference type="ARBA" id="ARBA00022692"/>
    </source>
</evidence>
<keyword evidence="4" id="KW-1133">Transmembrane helix</keyword>
<organism evidence="8 9">
    <name type="scientific">Arthrobacter rhombi</name>
    <dbReference type="NCBI Taxonomy" id="71253"/>
    <lineage>
        <taxon>Bacteria</taxon>
        <taxon>Bacillati</taxon>
        <taxon>Actinomycetota</taxon>
        <taxon>Actinomycetes</taxon>
        <taxon>Micrococcales</taxon>
        <taxon>Micrococcaceae</taxon>
        <taxon>Arthrobacter</taxon>
    </lineage>
</organism>
<evidence type="ECO:0000313" key="9">
    <source>
        <dbReference type="Proteomes" id="UP000195913"/>
    </source>
</evidence>
<keyword evidence="2" id="KW-1003">Cell membrane</keyword>
<evidence type="ECO:0000313" key="8">
    <source>
        <dbReference type="EMBL" id="SJM63163.1"/>
    </source>
</evidence>
<dbReference type="Pfam" id="PF00482">
    <property type="entry name" value="T2SSF"/>
    <property type="match status" value="1"/>
</dbReference>
<dbReference type="AlphaFoldDB" id="A0A1R4G4Z4"/>
<feature type="compositionally biased region" description="Basic residues" evidence="6">
    <location>
        <begin position="115"/>
        <end position="125"/>
    </location>
</feature>
<dbReference type="EMBL" id="FUHW01000027">
    <property type="protein sequence ID" value="SJM63163.1"/>
    <property type="molecule type" value="Genomic_DNA"/>
</dbReference>
<feature type="domain" description="Type II secretion system protein GspF" evidence="7">
    <location>
        <begin position="150"/>
        <end position="221"/>
    </location>
</feature>
<reference evidence="8 9" key="1">
    <citation type="submission" date="2017-02" db="EMBL/GenBank/DDBJ databases">
        <authorList>
            <person name="Peterson S.W."/>
        </authorList>
    </citation>
    <scope>NUCLEOTIDE SEQUENCE [LARGE SCALE GENOMIC DNA]</scope>
    <source>
        <strain evidence="8 9">B Ar 00.02</strain>
    </source>
</reference>
<evidence type="ECO:0000256" key="6">
    <source>
        <dbReference type="SAM" id="MobiDB-lite"/>
    </source>
</evidence>
<evidence type="ECO:0000256" key="4">
    <source>
        <dbReference type="ARBA" id="ARBA00022989"/>
    </source>
</evidence>
<dbReference type="RefSeq" id="WP_086997822.1">
    <property type="nucleotide sequence ID" value="NZ_FUHW01000027.1"/>
</dbReference>
<sequence length="294" mass="31906">MSLVIITGTVLAGLTCWFLPAFTKLPRVQGPTANPIGAGSGFPGDAAPEAARRRGAGQRWFRPRGPAAGMGVDDHVELMRQLAALLRSGRHPGEVWMLLETTWGMRIPQAEGQRKTARGPRRGWRNQRAATTTAARDIVAACRAARISHETGSGPSSGIERHQREQPEFSHAWQRLLWCIRLSESTGAPLGELLQRLADQLEAEQDRRRALEAALAGPRMTQKLLAWLPALGLGLAQLMGADPLGVLTGTALGRMCLMAGGALWGANALWSRHLLAAARPPTTRRRLRGSGRRR</sequence>
<evidence type="ECO:0000256" key="2">
    <source>
        <dbReference type="ARBA" id="ARBA00022475"/>
    </source>
</evidence>
<proteinExistence type="predicted"/>
<comment type="subcellular location">
    <subcellularLocation>
        <location evidence="1">Cell membrane</location>
        <topology evidence="1">Multi-pass membrane protein</topology>
    </subcellularLocation>
</comment>
<accession>A0A1R4G4Z4</accession>
<evidence type="ECO:0000256" key="5">
    <source>
        <dbReference type="ARBA" id="ARBA00023136"/>
    </source>
</evidence>
<dbReference type="InterPro" id="IPR018076">
    <property type="entry name" value="T2SS_GspF_dom"/>
</dbReference>
<feature type="region of interest" description="Disordered" evidence="6">
    <location>
        <begin position="35"/>
        <end position="67"/>
    </location>
</feature>
<protein>
    <submittedName>
        <fullName evidence="8">Probable conserved transmembrane protein</fullName>
    </submittedName>
</protein>
<feature type="region of interest" description="Disordered" evidence="6">
    <location>
        <begin position="110"/>
        <end position="130"/>
    </location>
</feature>
<gene>
    <name evidence="8" type="ORF">FM101_07725</name>
</gene>
<evidence type="ECO:0000256" key="1">
    <source>
        <dbReference type="ARBA" id="ARBA00004651"/>
    </source>
</evidence>
<evidence type="ECO:0000259" key="7">
    <source>
        <dbReference type="Pfam" id="PF00482"/>
    </source>
</evidence>
<keyword evidence="3 8" id="KW-0812">Transmembrane</keyword>
<keyword evidence="5" id="KW-0472">Membrane</keyword>
<keyword evidence="9" id="KW-1185">Reference proteome</keyword>
<name>A0A1R4G4Z4_9MICC</name>
<dbReference type="GO" id="GO:0005886">
    <property type="term" value="C:plasma membrane"/>
    <property type="evidence" value="ECO:0007669"/>
    <property type="project" value="UniProtKB-SubCell"/>
</dbReference>
<dbReference type="Proteomes" id="UP000195913">
    <property type="component" value="Unassembled WGS sequence"/>
</dbReference>